<evidence type="ECO:0000313" key="1">
    <source>
        <dbReference type="EMBL" id="OVA11417.1"/>
    </source>
</evidence>
<dbReference type="GO" id="GO:0006508">
    <property type="term" value="P:proteolysis"/>
    <property type="evidence" value="ECO:0007669"/>
    <property type="project" value="InterPro"/>
</dbReference>
<reference evidence="1 2" key="1">
    <citation type="journal article" date="2017" name="Mol. Plant">
        <title>The Genome of Medicinal Plant Macleaya cordata Provides New Insights into Benzylisoquinoline Alkaloids Metabolism.</title>
        <authorList>
            <person name="Liu X."/>
            <person name="Liu Y."/>
            <person name="Huang P."/>
            <person name="Ma Y."/>
            <person name="Qing Z."/>
            <person name="Tang Q."/>
            <person name="Cao H."/>
            <person name="Cheng P."/>
            <person name="Zheng Y."/>
            <person name="Yuan Z."/>
            <person name="Zhou Y."/>
            <person name="Liu J."/>
            <person name="Tang Z."/>
            <person name="Zhuo Y."/>
            <person name="Zhang Y."/>
            <person name="Yu L."/>
            <person name="Huang J."/>
            <person name="Yang P."/>
            <person name="Peng Q."/>
            <person name="Zhang J."/>
            <person name="Jiang W."/>
            <person name="Zhang Z."/>
            <person name="Lin K."/>
            <person name="Ro D.K."/>
            <person name="Chen X."/>
            <person name="Xiong X."/>
            <person name="Shang Y."/>
            <person name="Huang S."/>
            <person name="Zeng J."/>
        </authorList>
    </citation>
    <scope>NUCLEOTIDE SEQUENCE [LARGE SCALE GENOMIC DNA]</scope>
    <source>
        <strain evidence="2">cv. BLH2017</strain>
        <tissue evidence="1">Root</tissue>
    </source>
</reference>
<dbReference type="EMBL" id="MVGT01001696">
    <property type="protein sequence ID" value="OVA11417.1"/>
    <property type="molecule type" value="Genomic_DNA"/>
</dbReference>
<sequence length="304" mass="33583">MFKSVVCSERREPGALRRRVLRKVDNELAKGNTKSALSLVKQLQGKPGGLRGFGGAKQVPPRRYSLDELNLDEIDISSLQPLVKSILKSIEISLQLAELLSVNSLFCTSPYLPITYCCCQEVIVQNICVQHEAGHFLIAYLLGVLPKGYVVPSVEAMRNDELVGGRVDFVGFEFLRSVRTRNSPKEKIISGKVGPRVNRVQVSSKNLNRYSCVAVAGLTAEYLSFGYSEGSFNDVEQLDALFKSLGFTESEVDSQIKWAVLNTVLILNRHYDARSKLAEAMSSGRSVGFCIDTIENALEDGKDI</sequence>
<dbReference type="InParanoid" id="A0A200QLV4"/>
<protein>
    <recommendedName>
        <fullName evidence="3">Peptidase M41</fullName>
    </recommendedName>
</protein>
<dbReference type="InterPro" id="IPR037219">
    <property type="entry name" value="Peptidase_M41-like"/>
</dbReference>
<dbReference type="Gene3D" id="1.20.58.760">
    <property type="entry name" value="Peptidase M41"/>
    <property type="match status" value="1"/>
</dbReference>
<dbReference type="PANTHER" id="PTHR33471">
    <property type="entry name" value="ATP-DEPENDENT ZINC METALLOPROTEASE-RELATED"/>
    <property type="match status" value="1"/>
</dbReference>
<dbReference type="STRING" id="56857.A0A200QLV4"/>
<dbReference type="OMA" id="GRSIGNC"/>
<gene>
    <name evidence="1" type="ORF">BVC80_9003g38</name>
</gene>
<dbReference type="PANTHER" id="PTHR33471:SF4">
    <property type="entry name" value="T22H22.11 PROTEIN"/>
    <property type="match status" value="1"/>
</dbReference>
<accession>A0A200QLV4</accession>
<dbReference type="GO" id="GO:0005524">
    <property type="term" value="F:ATP binding"/>
    <property type="evidence" value="ECO:0007669"/>
    <property type="project" value="InterPro"/>
</dbReference>
<dbReference type="AlphaFoldDB" id="A0A200QLV4"/>
<organism evidence="1 2">
    <name type="scientific">Macleaya cordata</name>
    <name type="common">Five-seeded plume-poppy</name>
    <name type="synonym">Bocconia cordata</name>
    <dbReference type="NCBI Taxonomy" id="56857"/>
    <lineage>
        <taxon>Eukaryota</taxon>
        <taxon>Viridiplantae</taxon>
        <taxon>Streptophyta</taxon>
        <taxon>Embryophyta</taxon>
        <taxon>Tracheophyta</taxon>
        <taxon>Spermatophyta</taxon>
        <taxon>Magnoliopsida</taxon>
        <taxon>Ranunculales</taxon>
        <taxon>Papaveraceae</taxon>
        <taxon>Papaveroideae</taxon>
        <taxon>Macleaya</taxon>
    </lineage>
</organism>
<keyword evidence="2" id="KW-1185">Reference proteome</keyword>
<evidence type="ECO:0000313" key="2">
    <source>
        <dbReference type="Proteomes" id="UP000195402"/>
    </source>
</evidence>
<dbReference type="GO" id="GO:0004176">
    <property type="term" value="F:ATP-dependent peptidase activity"/>
    <property type="evidence" value="ECO:0007669"/>
    <property type="project" value="InterPro"/>
</dbReference>
<proteinExistence type="predicted"/>
<dbReference type="SUPFAM" id="SSF140990">
    <property type="entry name" value="FtsH protease domain-like"/>
    <property type="match status" value="1"/>
</dbReference>
<dbReference type="OrthoDB" id="66620at2759"/>
<dbReference type="GO" id="GO:0004222">
    <property type="term" value="F:metalloendopeptidase activity"/>
    <property type="evidence" value="ECO:0007669"/>
    <property type="project" value="InterPro"/>
</dbReference>
<name>A0A200QLV4_MACCD</name>
<dbReference type="Proteomes" id="UP000195402">
    <property type="component" value="Unassembled WGS sequence"/>
</dbReference>
<evidence type="ECO:0008006" key="3">
    <source>
        <dbReference type="Google" id="ProtNLM"/>
    </source>
</evidence>
<comment type="caution">
    <text evidence="1">The sequence shown here is derived from an EMBL/GenBank/DDBJ whole genome shotgun (WGS) entry which is preliminary data.</text>
</comment>